<keyword evidence="1" id="KW-0812">Transmembrane</keyword>
<evidence type="ECO:0000313" key="3">
    <source>
        <dbReference type="Proteomes" id="UP000184221"/>
    </source>
</evidence>
<organism evidence="2 3">
    <name type="scientific">Marivita hallyeonensis</name>
    <dbReference type="NCBI Taxonomy" id="996342"/>
    <lineage>
        <taxon>Bacteria</taxon>
        <taxon>Pseudomonadati</taxon>
        <taxon>Pseudomonadota</taxon>
        <taxon>Alphaproteobacteria</taxon>
        <taxon>Rhodobacterales</taxon>
        <taxon>Roseobacteraceae</taxon>
        <taxon>Marivita</taxon>
    </lineage>
</organism>
<feature type="transmembrane region" description="Helical" evidence="1">
    <location>
        <begin position="146"/>
        <end position="163"/>
    </location>
</feature>
<dbReference type="OrthoDB" id="678065at2"/>
<proteinExistence type="predicted"/>
<protein>
    <submittedName>
        <fullName evidence="2">Uncharacterized protein</fullName>
    </submittedName>
</protein>
<keyword evidence="1" id="KW-1133">Transmembrane helix</keyword>
<gene>
    <name evidence="2" type="ORF">SAMN05443551_2176</name>
</gene>
<evidence type="ECO:0000313" key="2">
    <source>
        <dbReference type="EMBL" id="SHH48552.1"/>
    </source>
</evidence>
<dbReference type="RefSeq" id="WP_072777559.1">
    <property type="nucleotide sequence ID" value="NZ_FQXC01000003.1"/>
</dbReference>
<name>A0A1M5TCV3_9RHOB</name>
<dbReference type="PROSITE" id="PS51257">
    <property type="entry name" value="PROKAR_LIPOPROTEIN"/>
    <property type="match status" value="1"/>
</dbReference>
<feature type="transmembrane region" description="Helical" evidence="1">
    <location>
        <begin position="64"/>
        <end position="84"/>
    </location>
</feature>
<reference evidence="2 3" key="1">
    <citation type="submission" date="2016-11" db="EMBL/GenBank/DDBJ databases">
        <authorList>
            <person name="Jaros S."/>
            <person name="Januszkiewicz K."/>
            <person name="Wedrychowicz H."/>
        </authorList>
    </citation>
    <scope>NUCLEOTIDE SEQUENCE [LARGE SCALE GENOMIC DNA]</scope>
    <source>
        <strain evidence="2 3">DSM 29431</strain>
    </source>
</reference>
<feature type="transmembrane region" description="Helical" evidence="1">
    <location>
        <begin position="96"/>
        <end position="117"/>
    </location>
</feature>
<keyword evidence="1" id="KW-0472">Membrane</keyword>
<keyword evidence="3" id="KW-1185">Reference proteome</keyword>
<dbReference type="STRING" id="996342.SAMN05443551_2176"/>
<accession>A0A1M5TCV3</accession>
<sequence>MAKPVQFVVLLIAACLVAGVFGALHNQLSYSVGPAYFEDLKFTQFGIPEDQRNRIGAALVGWRASWWMGLLLGLPIFGLAVVLIPQRHVLALGAGALFIALFCAMVGALIGLLLGLLGKSLPLIADLLAELPPDTGFRRAALMHEGSYLGGAVGGGIALWTIWRARRSLNA</sequence>
<dbReference type="Proteomes" id="UP000184221">
    <property type="component" value="Unassembled WGS sequence"/>
</dbReference>
<dbReference type="EMBL" id="FQXC01000003">
    <property type="protein sequence ID" value="SHH48552.1"/>
    <property type="molecule type" value="Genomic_DNA"/>
</dbReference>
<evidence type="ECO:0000256" key="1">
    <source>
        <dbReference type="SAM" id="Phobius"/>
    </source>
</evidence>
<dbReference type="AlphaFoldDB" id="A0A1M5TCV3"/>